<gene>
    <name evidence="1" type="ORF">KL86DPRO_50127</name>
</gene>
<accession>A0A212KCF9</accession>
<dbReference type="AlphaFoldDB" id="A0A212KCF9"/>
<organism evidence="1">
    <name type="scientific">uncultured delta proteobacterium</name>
    <dbReference type="NCBI Taxonomy" id="34034"/>
    <lineage>
        <taxon>Bacteria</taxon>
        <taxon>Deltaproteobacteria</taxon>
        <taxon>environmental samples</taxon>
    </lineage>
</organism>
<proteinExistence type="predicted"/>
<name>A0A212KCF9_9DELT</name>
<protein>
    <submittedName>
        <fullName evidence="1">Uncharacterized protein</fullName>
    </submittedName>
</protein>
<sequence>MSSIPYLGESTDIVLGQEFLTWLWFRSDNDPVFKSPDNGPDFTVSMEQRIVVQGGEGDAKETASVSGVMSELREARLGLATGKQVTRALVRFTRDPEVWQVTLKAADLSLGSLKTPTVEKGDSQDDDPDALFYEKIHLTEICLSFIDAMYAEFLSRRLSRDWEGESKKIREWAAAEA</sequence>
<reference evidence="1" key="1">
    <citation type="submission" date="2016-04" db="EMBL/GenBank/DDBJ databases">
        <authorList>
            <person name="Evans L.H."/>
            <person name="Alamgir A."/>
            <person name="Owens N."/>
            <person name="Weber N.D."/>
            <person name="Virtaneva K."/>
            <person name="Barbian K."/>
            <person name="Babar A."/>
            <person name="Rosenke K."/>
        </authorList>
    </citation>
    <scope>NUCLEOTIDE SEQUENCE</scope>
    <source>
        <strain evidence="1">86</strain>
    </source>
</reference>
<dbReference type="EMBL" id="FLUQ01000005">
    <property type="protein sequence ID" value="SBW09298.1"/>
    <property type="molecule type" value="Genomic_DNA"/>
</dbReference>
<evidence type="ECO:0000313" key="1">
    <source>
        <dbReference type="EMBL" id="SBW09298.1"/>
    </source>
</evidence>